<evidence type="ECO:0000313" key="2">
    <source>
        <dbReference type="EMBL" id="OHV14657.1"/>
    </source>
</evidence>
<evidence type="ECO:0008006" key="4">
    <source>
        <dbReference type="Google" id="ProtNLM"/>
    </source>
</evidence>
<gene>
    <name evidence="2" type="ORF">BK022_24870</name>
</gene>
<reference evidence="2 3" key="1">
    <citation type="submission" date="2016-10" db="EMBL/GenBank/DDBJ databases">
        <title>Draft genome sequence of Methylobacterium extorquens CP3, a seed endophyte of Crotalaria pumila with plant growth-promoting and metal tolerance properties.</title>
        <authorList>
            <person name="Sanchez-Lopez A.S."/>
            <person name="Van Hamme J.D."/>
            <person name="Thijs S."/>
            <person name="Mcammond B.M."/>
            <person name="Stevens V."/>
            <person name="Gonzalez-Chavez M.D.C."/>
            <person name="Vangronsveld J."/>
        </authorList>
    </citation>
    <scope>NUCLEOTIDE SEQUENCE [LARGE SCALE GENOMIC DNA]</scope>
    <source>
        <strain evidence="2 3">CP3</strain>
    </source>
</reference>
<protein>
    <recommendedName>
        <fullName evidence="4">CobQ/CobB/MinD/ParA nucleotide binding domain-containing protein</fullName>
    </recommendedName>
</protein>
<evidence type="ECO:0000256" key="1">
    <source>
        <dbReference type="SAM" id="MobiDB-lite"/>
    </source>
</evidence>
<evidence type="ECO:0000313" key="3">
    <source>
        <dbReference type="Proteomes" id="UP000180215"/>
    </source>
</evidence>
<sequence>MARTPSNATSPPRSASTKSASDAPAETGARLLFVVQETGGVGKSTVARALAEAVENAPVYEIESSLRLLELGERVHHFPIRADTAELMQTGGEAAMVEFNPVINALVRETRPAIVDIGANGAAPFLAAVGRAPACSPGAGVSSACSWSHPLPRAPTTAWRR</sequence>
<dbReference type="Proteomes" id="UP000180215">
    <property type="component" value="Unassembled WGS sequence"/>
</dbReference>
<feature type="region of interest" description="Disordered" evidence="1">
    <location>
        <begin position="1"/>
        <end position="23"/>
    </location>
</feature>
<dbReference type="EMBL" id="MNAO01000487">
    <property type="protein sequence ID" value="OHV14657.1"/>
    <property type="molecule type" value="Genomic_DNA"/>
</dbReference>
<accession>A0A1S1P0H4</accession>
<dbReference type="AlphaFoldDB" id="A0A1S1P0H4"/>
<organism evidence="2 3">
    <name type="scientific">Methylorubrum extorquens</name>
    <name type="common">Methylobacterium dichloromethanicum</name>
    <name type="synonym">Methylobacterium extorquens</name>
    <dbReference type="NCBI Taxonomy" id="408"/>
    <lineage>
        <taxon>Bacteria</taxon>
        <taxon>Pseudomonadati</taxon>
        <taxon>Pseudomonadota</taxon>
        <taxon>Alphaproteobacteria</taxon>
        <taxon>Hyphomicrobiales</taxon>
        <taxon>Methylobacteriaceae</taxon>
        <taxon>Methylorubrum</taxon>
    </lineage>
</organism>
<feature type="compositionally biased region" description="Polar residues" evidence="1">
    <location>
        <begin position="1"/>
        <end position="20"/>
    </location>
</feature>
<proteinExistence type="predicted"/>
<comment type="caution">
    <text evidence="2">The sequence shown here is derived from an EMBL/GenBank/DDBJ whole genome shotgun (WGS) entry which is preliminary data.</text>
</comment>
<name>A0A1S1P0H4_METEX</name>